<dbReference type="Pfam" id="PF11258">
    <property type="entry name" value="DUF3048"/>
    <property type="match status" value="1"/>
</dbReference>
<dbReference type="InterPro" id="IPR021416">
    <property type="entry name" value="DUF3048_N"/>
</dbReference>
<dbReference type="RefSeq" id="WP_153455570.1">
    <property type="nucleotide sequence ID" value="NZ_WEGJ01000024.1"/>
</dbReference>
<feature type="region of interest" description="Disordered" evidence="1">
    <location>
        <begin position="29"/>
        <end position="61"/>
    </location>
</feature>
<accession>A0A7K0CMK7</accession>
<evidence type="ECO:0008006" key="6">
    <source>
        <dbReference type="Google" id="ProtNLM"/>
    </source>
</evidence>
<comment type="caution">
    <text evidence="4">The sequence shown here is derived from an EMBL/GenBank/DDBJ whole genome shotgun (WGS) entry which is preliminary data.</text>
</comment>
<protein>
    <recommendedName>
        <fullName evidence="6">DUF3048 domain-containing protein</fullName>
    </recommendedName>
</protein>
<dbReference type="InterPro" id="IPR023158">
    <property type="entry name" value="YerB-like_sf"/>
</dbReference>
<proteinExistence type="predicted"/>
<dbReference type="Gene3D" id="3.50.90.10">
    <property type="entry name" value="YerB-like"/>
    <property type="match status" value="1"/>
</dbReference>
<dbReference type="EMBL" id="WEGJ01000024">
    <property type="protein sequence ID" value="MQY14710.1"/>
    <property type="molecule type" value="Genomic_DNA"/>
</dbReference>
<dbReference type="Proteomes" id="UP000466345">
    <property type="component" value="Unassembled WGS sequence"/>
</dbReference>
<organism evidence="4 5">
    <name type="scientific">Streptomyces smaragdinus</name>
    <dbReference type="NCBI Taxonomy" id="2585196"/>
    <lineage>
        <taxon>Bacteria</taxon>
        <taxon>Bacillati</taxon>
        <taxon>Actinomycetota</taxon>
        <taxon>Actinomycetes</taxon>
        <taxon>Kitasatosporales</taxon>
        <taxon>Streptomycetaceae</taxon>
        <taxon>Streptomyces</taxon>
    </lineage>
</organism>
<dbReference type="AlphaFoldDB" id="A0A7K0CMK7"/>
<feature type="domain" description="DUF3048" evidence="3">
    <location>
        <begin position="215"/>
        <end position="327"/>
    </location>
</feature>
<evidence type="ECO:0000259" key="3">
    <source>
        <dbReference type="Pfam" id="PF17479"/>
    </source>
</evidence>
<name>A0A7K0CMK7_9ACTN</name>
<feature type="compositionally biased region" description="Pro residues" evidence="1">
    <location>
        <begin position="37"/>
        <end position="49"/>
    </location>
</feature>
<dbReference type="Pfam" id="PF17479">
    <property type="entry name" value="DUF3048_C"/>
    <property type="match status" value="1"/>
</dbReference>
<gene>
    <name evidence="4" type="ORF">SRB5_48860</name>
</gene>
<evidence type="ECO:0000313" key="5">
    <source>
        <dbReference type="Proteomes" id="UP000466345"/>
    </source>
</evidence>
<feature type="domain" description="DUF3048" evidence="2">
    <location>
        <begin position="60"/>
        <end position="189"/>
    </location>
</feature>
<evidence type="ECO:0000313" key="4">
    <source>
        <dbReference type="EMBL" id="MQY14710.1"/>
    </source>
</evidence>
<keyword evidence="5" id="KW-1185">Reference proteome</keyword>
<dbReference type="OrthoDB" id="9779102at2"/>
<dbReference type="InterPro" id="IPR035328">
    <property type="entry name" value="DUF3048_C"/>
</dbReference>
<dbReference type="SUPFAM" id="SSF159774">
    <property type="entry name" value="YerB-like"/>
    <property type="match status" value="1"/>
</dbReference>
<reference evidence="4 5" key="1">
    <citation type="submission" date="2019-10" db="EMBL/GenBank/DDBJ databases">
        <title>Streptomyces smaragdinus sp. nov. and Streptomyces fabii sp. nov., isolated from the gut of fungus growing-termite Macrotermes natalensis.</title>
        <authorList>
            <person name="Schwitalla J."/>
            <person name="Benndorf R."/>
            <person name="Martin K."/>
            <person name="De Beer W."/>
            <person name="Kaster A.-K."/>
            <person name="Vollmers J."/>
            <person name="Poulsen M."/>
            <person name="Beemelmanns C."/>
        </authorList>
    </citation>
    <scope>NUCLEOTIDE SEQUENCE [LARGE SCALE GENOMIC DNA]</scope>
    <source>
        <strain evidence="4 5">RB5</strain>
    </source>
</reference>
<sequence length="333" mass="35748">MAGKPKATAAGLVVTALIAVVVVIQLRDDPPNARTTPPAPSPSASPTPSPSASTQQARPARPGPVLAVKIDNAAPARPHTGLDAADVIYVERVEAGITRFMAVFSSRLPDVVGPVRSARETDLELLKQFDDPVLAYSGAQGKLKPFIRDAPLRAMSADDFPGMYFRGTDRPVPHNLYLRTDDVLDKAPELATPQNLGFERGPAPAGGTAQTSREVRFPAARYRFDWSATRLRWLVSMDGRPGTLADGSPLAPASVIVQEVDIRKGSFGDRWGNNSPFTDTVGTGKATVLRDGKAYDARWSRETAGDLTEFTTPSGETMTFPEGQIWVVYVPKA</sequence>
<evidence type="ECO:0000256" key="1">
    <source>
        <dbReference type="SAM" id="MobiDB-lite"/>
    </source>
</evidence>
<evidence type="ECO:0000259" key="2">
    <source>
        <dbReference type="Pfam" id="PF11258"/>
    </source>
</evidence>